<dbReference type="InterPro" id="IPR053842">
    <property type="entry name" value="NikA-like"/>
</dbReference>
<dbReference type="OrthoDB" id="3268254at2"/>
<protein>
    <submittedName>
        <fullName evidence="2">Mobilisation protein (MobC)</fullName>
    </submittedName>
</protein>
<proteinExistence type="predicted"/>
<dbReference type="Proteomes" id="UP000198748">
    <property type="component" value="Unassembled WGS sequence"/>
</dbReference>
<dbReference type="STRING" id="659014.SAMN04487996_1148"/>
<reference evidence="3" key="1">
    <citation type="submission" date="2016-10" db="EMBL/GenBank/DDBJ databases">
        <authorList>
            <person name="Varghese N."/>
            <person name="Submissions S."/>
        </authorList>
    </citation>
    <scope>NUCLEOTIDE SEQUENCE [LARGE SCALE GENOMIC DNA]</scope>
    <source>
        <strain evidence="3">DSM 25329</strain>
    </source>
</reference>
<dbReference type="AlphaFoldDB" id="A0A1G7QD74"/>
<organism evidence="2 3">
    <name type="scientific">Dyadobacter soli</name>
    <dbReference type="NCBI Taxonomy" id="659014"/>
    <lineage>
        <taxon>Bacteria</taxon>
        <taxon>Pseudomonadati</taxon>
        <taxon>Bacteroidota</taxon>
        <taxon>Cytophagia</taxon>
        <taxon>Cytophagales</taxon>
        <taxon>Spirosomataceae</taxon>
        <taxon>Dyadobacter</taxon>
    </lineage>
</organism>
<name>A0A1G7QD74_9BACT</name>
<evidence type="ECO:0000313" key="2">
    <source>
        <dbReference type="EMBL" id="SDF96405.1"/>
    </source>
</evidence>
<evidence type="ECO:0000256" key="1">
    <source>
        <dbReference type="SAM" id="MobiDB-lite"/>
    </source>
</evidence>
<dbReference type="EMBL" id="FNAN01000014">
    <property type="protein sequence ID" value="SDF96405.1"/>
    <property type="molecule type" value="Genomic_DNA"/>
</dbReference>
<evidence type="ECO:0000313" key="3">
    <source>
        <dbReference type="Proteomes" id="UP000198748"/>
    </source>
</evidence>
<dbReference type="Pfam" id="PF21983">
    <property type="entry name" value="NikA-like"/>
    <property type="match status" value="1"/>
</dbReference>
<gene>
    <name evidence="2" type="ORF">SAMN04487996_1148</name>
</gene>
<feature type="region of interest" description="Disordered" evidence="1">
    <location>
        <begin position="1"/>
        <end position="24"/>
    </location>
</feature>
<sequence length="109" mass="12597">MKEHFDNAADRPRQSKKTNKDRTIPLRVTQQQYATIKSKAMLAGYSVSEYLRRLGIGHPVEARFDKDEKRNLVGIGRNLNQLAANANNGFFYHKPIMEVLEQLKRILVK</sequence>
<keyword evidence="3" id="KW-1185">Reference proteome</keyword>
<dbReference type="RefSeq" id="WP_090154745.1">
    <property type="nucleotide sequence ID" value="NZ_FNAN01000014.1"/>
</dbReference>
<accession>A0A1G7QD74</accession>